<dbReference type="Proteomes" id="UP001165366">
    <property type="component" value="Unassembled WGS sequence"/>
</dbReference>
<name>A0ABS9KD34_9BACT</name>
<sequence>MKSSTNKTFDLIVVGAGMGGLTAASLLANDGYSVLVLEAAHVPGGCSSSYKRKGYIFESGATTLIGFDENQPLRVLEDHLGITLPKEKIEPSMTIHMDDKKIVRWLDREKWISESKKHFGEESEQDKFWRLAFDISDVVWRVSRKNNFFPPRALNEVLHLLKNDLRDLWVLPYTLKSVRDAALDIGISNPDFFRFLDEQLMISAQSISNDTPFLFGAPAITYTNYTNYYVKGGLIKMVETLQDFIEKKGSKIHTKEKVLSIEQTGTNFQVRTSKGKSYTAKRVISNLPVWNMSEVTTGEISDYFQKESDKYQKAWGAFTLGIVTDDPYPAEMSIHHQVHLNEDESIQGLESGSVFVSFSDRDDTLRAPAGERVLNVSAHTDPSFWFNLNGDYETTKKHVQNRVVEILKQKLPGFSKAELKLVFSASPVTWQNWVYRKKGRVGGIPQSMMRSLIDWTPAQTPFSGLYLCGDTVFPGQGIPGVTLSGYNVYLRVKKTFNNRKFFELPG</sequence>
<dbReference type="Pfam" id="PF01593">
    <property type="entry name" value="Amino_oxidase"/>
    <property type="match status" value="1"/>
</dbReference>
<dbReference type="PANTHER" id="PTHR46313:SF3">
    <property type="entry name" value="PROLYCOPENE ISOMERASE, CHLOROPLASTIC"/>
    <property type="match status" value="1"/>
</dbReference>
<accession>A0ABS9KD34</accession>
<dbReference type="InterPro" id="IPR002937">
    <property type="entry name" value="Amino_oxidase"/>
</dbReference>
<feature type="domain" description="Amine oxidase" evidence="1">
    <location>
        <begin position="18"/>
        <end position="487"/>
    </location>
</feature>
<dbReference type="InterPro" id="IPR045892">
    <property type="entry name" value="CrtISO-like"/>
</dbReference>
<dbReference type="EMBL" id="JAKLWS010000009">
    <property type="protein sequence ID" value="MCG2588735.1"/>
    <property type="molecule type" value="Genomic_DNA"/>
</dbReference>
<reference evidence="2" key="2">
    <citation type="submission" date="2024-05" db="EMBL/GenBank/DDBJ databases">
        <title>Rhodohalobacter halophilus gen. nov., sp. nov., a moderately halophilic member of the family Balneolaceae.</title>
        <authorList>
            <person name="Xia J."/>
        </authorList>
    </citation>
    <scope>NUCLEOTIDE SEQUENCE</scope>
    <source>
        <strain evidence="2">WB101</strain>
    </source>
</reference>
<gene>
    <name evidence="2" type="ORF">L6773_09170</name>
</gene>
<dbReference type="Gene3D" id="3.50.50.60">
    <property type="entry name" value="FAD/NAD(P)-binding domain"/>
    <property type="match status" value="2"/>
</dbReference>
<evidence type="ECO:0000313" key="2">
    <source>
        <dbReference type="EMBL" id="MCG2588735.1"/>
    </source>
</evidence>
<dbReference type="InterPro" id="IPR036188">
    <property type="entry name" value="FAD/NAD-bd_sf"/>
</dbReference>
<organism evidence="2 3">
    <name type="scientific">Rhodohalobacter sulfatireducens</name>
    <dbReference type="NCBI Taxonomy" id="2911366"/>
    <lineage>
        <taxon>Bacteria</taxon>
        <taxon>Pseudomonadati</taxon>
        <taxon>Balneolota</taxon>
        <taxon>Balneolia</taxon>
        <taxon>Balneolales</taxon>
        <taxon>Balneolaceae</taxon>
        <taxon>Rhodohalobacter</taxon>
    </lineage>
</organism>
<reference evidence="2" key="1">
    <citation type="submission" date="2022-01" db="EMBL/GenBank/DDBJ databases">
        <authorList>
            <person name="Wang Y."/>
        </authorList>
    </citation>
    <scope>NUCLEOTIDE SEQUENCE</scope>
    <source>
        <strain evidence="2">WB101</strain>
    </source>
</reference>
<evidence type="ECO:0000259" key="1">
    <source>
        <dbReference type="Pfam" id="PF01593"/>
    </source>
</evidence>
<protein>
    <submittedName>
        <fullName evidence="2">NAD(P)/FAD-dependent oxidoreductase</fullName>
    </submittedName>
</protein>
<keyword evidence="3" id="KW-1185">Reference proteome</keyword>
<dbReference type="SUPFAM" id="SSF51905">
    <property type="entry name" value="FAD/NAD(P)-binding domain"/>
    <property type="match status" value="1"/>
</dbReference>
<evidence type="ECO:0000313" key="3">
    <source>
        <dbReference type="Proteomes" id="UP001165366"/>
    </source>
</evidence>
<dbReference type="RefSeq" id="WP_237853625.1">
    <property type="nucleotide sequence ID" value="NZ_JAKLWS010000009.1"/>
</dbReference>
<proteinExistence type="predicted"/>
<dbReference type="PANTHER" id="PTHR46313">
    <property type="match status" value="1"/>
</dbReference>
<comment type="caution">
    <text evidence="2">The sequence shown here is derived from an EMBL/GenBank/DDBJ whole genome shotgun (WGS) entry which is preliminary data.</text>
</comment>